<accession>A0ABP7YMR2</accession>
<dbReference type="PANTHER" id="PTHR43798:SF31">
    <property type="entry name" value="AB HYDROLASE SUPERFAMILY PROTEIN YCLE"/>
    <property type="match status" value="1"/>
</dbReference>
<keyword evidence="1 3" id="KW-0378">Hydrolase</keyword>
<dbReference type="Gene3D" id="3.40.50.1820">
    <property type="entry name" value="alpha/beta hydrolase"/>
    <property type="match status" value="1"/>
</dbReference>
<evidence type="ECO:0000259" key="2">
    <source>
        <dbReference type="Pfam" id="PF00561"/>
    </source>
</evidence>
<protein>
    <submittedName>
        <fullName evidence="3">Alpha/beta hydrolase</fullName>
    </submittedName>
</protein>
<reference evidence="4" key="1">
    <citation type="journal article" date="2019" name="Int. J. Syst. Evol. Microbiol.">
        <title>The Global Catalogue of Microorganisms (GCM) 10K type strain sequencing project: providing services to taxonomists for standard genome sequencing and annotation.</title>
        <authorList>
            <consortium name="The Broad Institute Genomics Platform"/>
            <consortium name="The Broad Institute Genome Sequencing Center for Infectious Disease"/>
            <person name="Wu L."/>
            <person name="Ma J."/>
        </authorList>
    </citation>
    <scope>NUCLEOTIDE SEQUENCE [LARGE SCALE GENOMIC DNA]</scope>
    <source>
        <strain evidence="4">JCM 16704</strain>
    </source>
</reference>
<comment type="caution">
    <text evidence="3">The sequence shown here is derived from an EMBL/GenBank/DDBJ whole genome shotgun (WGS) entry which is preliminary data.</text>
</comment>
<dbReference type="InterPro" id="IPR000073">
    <property type="entry name" value="AB_hydrolase_1"/>
</dbReference>
<evidence type="ECO:0000256" key="1">
    <source>
        <dbReference type="ARBA" id="ARBA00022801"/>
    </source>
</evidence>
<organism evidence="3 4">
    <name type="scientific">Sphingobacterium kyonggiense</name>
    <dbReference type="NCBI Taxonomy" id="714075"/>
    <lineage>
        <taxon>Bacteria</taxon>
        <taxon>Pseudomonadati</taxon>
        <taxon>Bacteroidota</taxon>
        <taxon>Sphingobacteriia</taxon>
        <taxon>Sphingobacteriales</taxon>
        <taxon>Sphingobacteriaceae</taxon>
        <taxon>Sphingobacterium</taxon>
    </lineage>
</organism>
<evidence type="ECO:0000313" key="3">
    <source>
        <dbReference type="EMBL" id="GAA4138448.1"/>
    </source>
</evidence>
<dbReference type="SUPFAM" id="SSF53474">
    <property type="entry name" value="alpha/beta-Hydrolases"/>
    <property type="match status" value="1"/>
</dbReference>
<gene>
    <name evidence="3" type="ORF">GCM10022216_15590</name>
</gene>
<dbReference type="Proteomes" id="UP001500101">
    <property type="component" value="Unassembled WGS sequence"/>
</dbReference>
<sequence>MAHLKTSAMKTKNLVWSLLMILLSFGICSAQSNDYPFKVKISGNGAKNLIFIPGFMSSVDVWNETIGELSSTYKCYTIQFDGFAGQPAQGEPSLSNWKASLATYIQKEKIKNPIIIGHSLGGVMALDLASTYPDLMQSIVVVDALPSLSAAFNPNFKVQENLDCTDIIMQFTGLTDEQFKTMQEQTAGSMSTIPEKQKEIVNWSLKSDREASAKIFCEFNNTDLRAQLAKAKVPALIMLNSRFGQMKEGINSQYTAYANKDIQYAPSPTHFLMFDAKDWYLTQLRNFIK</sequence>
<dbReference type="InterPro" id="IPR029058">
    <property type="entry name" value="AB_hydrolase_fold"/>
</dbReference>
<keyword evidence="4" id="KW-1185">Reference proteome</keyword>
<dbReference type="Pfam" id="PF00561">
    <property type="entry name" value="Abhydrolase_1"/>
    <property type="match status" value="1"/>
</dbReference>
<dbReference type="PANTHER" id="PTHR43798">
    <property type="entry name" value="MONOACYLGLYCEROL LIPASE"/>
    <property type="match status" value="1"/>
</dbReference>
<dbReference type="EMBL" id="BAAAZI010000006">
    <property type="protein sequence ID" value="GAA4138448.1"/>
    <property type="molecule type" value="Genomic_DNA"/>
</dbReference>
<proteinExistence type="predicted"/>
<dbReference type="InterPro" id="IPR050266">
    <property type="entry name" value="AB_hydrolase_sf"/>
</dbReference>
<name>A0ABP7YMR2_9SPHI</name>
<feature type="domain" description="AB hydrolase-1" evidence="2">
    <location>
        <begin position="49"/>
        <end position="153"/>
    </location>
</feature>
<evidence type="ECO:0000313" key="4">
    <source>
        <dbReference type="Proteomes" id="UP001500101"/>
    </source>
</evidence>
<dbReference type="GO" id="GO:0016787">
    <property type="term" value="F:hydrolase activity"/>
    <property type="evidence" value="ECO:0007669"/>
    <property type="project" value="UniProtKB-KW"/>
</dbReference>